<reference evidence="5" key="1">
    <citation type="submission" date="2017-09" db="EMBL/GenBank/DDBJ databases">
        <title>Depth-based differentiation of microbial function through sediment-hosted aquifers and enrichment of novel symbionts in the deep terrestrial subsurface.</title>
        <authorList>
            <person name="Probst A.J."/>
            <person name="Ladd B."/>
            <person name="Jarett J.K."/>
            <person name="Geller-Mcgrath D.E."/>
            <person name="Sieber C.M.K."/>
            <person name="Emerson J.B."/>
            <person name="Anantharaman K."/>
            <person name="Thomas B.C."/>
            <person name="Malmstrom R."/>
            <person name="Stieglmeier M."/>
            <person name="Klingl A."/>
            <person name="Woyke T."/>
            <person name="Ryan C.M."/>
            <person name="Banfield J.F."/>
        </authorList>
    </citation>
    <scope>NUCLEOTIDE SEQUENCE [LARGE SCALE GENOMIC DNA]</scope>
</reference>
<gene>
    <name evidence="4" type="ORF">COY29_04465</name>
</gene>
<feature type="domain" description="Nudix hydrolase" evidence="3">
    <location>
        <begin position="11"/>
        <end position="122"/>
    </location>
</feature>
<dbReference type="Gene3D" id="3.90.79.10">
    <property type="entry name" value="Nucleoside Triphosphate Pyrophosphohydrolase"/>
    <property type="match status" value="1"/>
</dbReference>
<dbReference type="GO" id="GO:0016787">
    <property type="term" value="F:hydrolase activity"/>
    <property type="evidence" value="ECO:0007669"/>
    <property type="project" value="UniProtKB-KW"/>
</dbReference>
<comment type="cofactor">
    <cofactor evidence="1">
        <name>Mg(2+)</name>
        <dbReference type="ChEBI" id="CHEBI:18420"/>
    </cofactor>
</comment>
<dbReference type="InterPro" id="IPR000086">
    <property type="entry name" value="NUDIX_hydrolase_dom"/>
</dbReference>
<dbReference type="EMBL" id="PFNO01000146">
    <property type="protein sequence ID" value="PIZ47956.1"/>
    <property type="molecule type" value="Genomic_DNA"/>
</dbReference>
<dbReference type="InterPro" id="IPR015797">
    <property type="entry name" value="NUDIX_hydrolase-like_dom_sf"/>
</dbReference>
<evidence type="ECO:0000313" key="5">
    <source>
        <dbReference type="Proteomes" id="UP000229753"/>
    </source>
</evidence>
<comment type="caution">
    <text evidence="4">The sequence shown here is derived from an EMBL/GenBank/DDBJ whole genome shotgun (WGS) entry which is preliminary data.</text>
</comment>
<dbReference type="Proteomes" id="UP000229753">
    <property type="component" value="Unassembled WGS sequence"/>
</dbReference>
<keyword evidence="2" id="KW-0378">Hydrolase</keyword>
<evidence type="ECO:0000256" key="1">
    <source>
        <dbReference type="ARBA" id="ARBA00001946"/>
    </source>
</evidence>
<evidence type="ECO:0000259" key="3">
    <source>
        <dbReference type="Pfam" id="PF00293"/>
    </source>
</evidence>
<evidence type="ECO:0000256" key="2">
    <source>
        <dbReference type="ARBA" id="ARBA00022801"/>
    </source>
</evidence>
<proteinExistence type="predicted"/>
<evidence type="ECO:0000313" key="4">
    <source>
        <dbReference type="EMBL" id="PIZ47956.1"/>
    </source>
</evidence>
<dbReference type="PANTHER" id="PTHR43046:SF14">
    <property type="entry name" value="MUTT_NUDIX FAMILY PROTEIN"/>
    <property type="match status" value="1"/>
</dbReference>
<organism evidence="4 5">
    <name type="scientific">Candidatus Woesebacteria bacterium CG_4_10_14_0_2_um_filter_39_14</name>
    <dbReference type="NCBI Taxonomy" id="1975054"/>
    <lineage>
        <taxon>Bacteria</taxon>
        <taxon>Candidatus Woeseibacteriota</taxon>
    </lineage>
</organism>
<sequence length="151" mass="17816">MSERKIKVRVRLVIVKNGKILLSWNNIDKYFFYIGGKLEFGETLKEACEREIAEECQGARFTFKKILYVRDFILPEEDEHSVEFFILGDIDKFEEIDGIRDDEFGGEHWQEWVGLDELKKVKIFPETLTKQMLADYDKNFSGDTKYLGKSK</sequence>
<name>A0A2M7TLI5_9BACT</name>
<dbReference type="SUPFAM" id="SSF55811">
    <property type="entry name" value="Nudix"/>
    <property type="match status" value="1"/>
</dbReference>
<accession>A0A2M7TLI5</accession>
<dbReference type="Pfam" id="PF00293">
    <property type="entry name" value="NUDIX"/>
    <property type="match status" value="1"/>
</dbReference>
<dbReference type="PANTHER" id="PTHR43046">
    <property type="entry name" value="GDP-MANNOSE MANNOSYL HYDROLASE"/>
    <property type="match status" value="1"/>
</dbReference>
<dbReference type="AlphaFoldDB" id="A0A2M7TLI5"/>
<protein>
    <recommendedName>
        <fullName evidence="3">Nudix hydrolase domain-containing protein</fullName>
    </recommendedName>
</protein>